<evidence type="ECO:0000256" key="2">
    <source>
        <dbReference type="ARBA" id="ARBA00023125"/>
    </source>
</evidence>
<dbReference type="GeneID" id="40138476"/>
<proteinExistence type="predicted"/>
<gene>
    <name evidence="5" type="primary">ntcA</name>
</gene>
<dbReference type="EMBL" id="MH026107">
    <property type="protein sequence ID" value="QBX88370.1"/>
    <property type="molecule type" value="Genomic_DNA"/>
</dbReference>
<keyword evidence="1" id="KW-0805">Transcription regulation</keyword>
<accession>A0A4D6BKR4</accession>
<dbReference type="InterPro" id="IPR018490">
    <property type="entry name" value="cNMP-bd_dom_sf"/>
</dbReference>
<evidence type="ECO:0000256" key="3">
    <source>
        <dbReference type="ARBA" id="ARBA00023163"/>
    </source>
</evidence>
<sequence>MLKAKYSSKPTFPDSYIYKMKPNDSLILHRETNNIYYVIQGILIIHKCFSNKEMFTINIIGTNGMIAPSFSSSSTNNYFYIVEALSVSYVINNTKKNMQHNSNYIYKPSRIFYYSMEEILIHKTVKNRLIHVLLKLSAMCGVKYGNKILLEVQLSYQTLSCITGTSKSTIRKLIRYLIQKQLIEYRKQYLIINNLVVLSTFY</sequence>
<keyword evidence="3" id="KW-0804">Transcription</keyword>
<organism evidence="5">
    <name type="scientific">Acrochaetium secundatum</name>
    <dbReference type="NCBI Taxonomy" id="209631"/>
    <lineage>
        <taxon>Eukaryota</taxon>
        <taxon>Rhodophyta</taxon>
        <taxon>Florideophyceae</taxon>
        <taxon>Nemaliophycidae</taxon>
        <taxon>Acrochaetiales</taxon>
        <taxon>Acrochaetiaceae</taxon>
        <taxon>Acrochaetium</taxon>
    </lineage>
</organism>
<protein>
    <submittedName>
        <fullName evidence="5">Global nitrogen transcriptional regulator</fullName>
    </submittedName>
</protein>
<dbReference type="GO" id="GO:0006355">
    <property type="term" value="P:regulation of DNA-templated transcription"/>
    <property type="evidence" value="ECO:0007669"/>
    <property type="project" value="InterPro"/>
</dbReference>
<dbReference type="AlphaFoldDB" id="A0A4D6BKR4"/>
<dbReference type="InterPro" id="IPR036388">
    <property type="entry name" value="WH-like_DNA-bd_sf"/>
</dbReference>
<keyword evidence="5" id="KW-0934">Plastid</keyword>
<dbReference type="Gene3D" id="1.10.10.10">
    <property type="entry name" value="Winged helix-like DNA-binding domain superfamily/Winged helix DNA-binding domain"/>
    <property type="match status" value="1"/>
</dbReference>
<dbReference type="InterPro" id="IPR012318">
    <property type="entry name" value="HTH_CRP"/>
</dbReference>
<keyword evidence="2" id="KW-0238">DNA-binding</keyword>
<geneLocation type="plastid" evidence="5"/>
<dbReference type="RefSeq" id="YP_009628587.1">
    <property type="nucleotide sequence ID" value="NC_042170.1"/>
</dbReference>
<dbReference type="Pfam" id="PF13545">
    <property type="entry name" value="HTH_Crp_2"/>
    <property type="match status" value="1"/>
</dbReference>
<dbReference type="PROSITE" id="PS51063">
    <property type="entry name" value="HTH_CRP_2"/>
    <property type="match status" value="1"/>
</dbReference>
<feature type="domain" description="HTH crp-type" evidence="4">
    <location>
        <begin position="123"/>
        <end position="196"/>
    </location>
</feature>
<evidence type="ECO:0000313" key="5">
    <source>
        <dbReference type="EMBL" id="QBX88370.1"/>
    </source>
</evidence>
<reference evidence="5" key="1">
    <citation type="journal article" date="2019" name="Phycologia">
        <title>Chloroplast and mitochondrial genomes of Balbiania investiens (Balbianiales, Nemaliophycidae).</title>
        <authorList>
            <person name="Evans J.R."/>
            <person name="StAmour N."/>
            <person name="Verbruggen H."/>
            <person name="Salomaki E.D."/>
            <person name="Vis M.L."/>
        </authorList>
    </citation>
    <scope>NUCLEOTIDE SEQUENCE</scope>
</reference>
<evidence type="ECO:0000256" key="1">
    <source>
        <dbReference type="ARBA" id="ARBA00023015"/>
    </source>
</evidence>
<dbReference type="SUPFAM" id="SSF46785">
    <property type="entry name" value="Winged helix' DNA-binding domain"/>
    <property type="match status" value="1"/>
</dbReference>
<name>A0A4D6BKR4_9FLOR</name>
<evidence type="ECO:0000259" key="4">
    <source>
        <dbReference type="PROSITE" id="PS51063"/>
    </source>
</evidence>
<dbReference type="InterPro" id="IPR036390">
    <property type="entry name" value="WH_DNA-bd_sf"/>
</dbReference>
<dbReference type="SUPFAM" id="SSF51206">
    <property type="entry name" value="cAMP-binding domain-like"/>
    <property type="match status" value="1"/>
</dbReference>
<dbReference type="GO" id="GO:0003677">
    <property type="term" value="F:DNA binding"/>
    <property type="evidence" value="ECO:0007669"/>
    <property type="project" value="UniProtKB-KW"/>
</dbReference>